<keyword evidence="2" id="KW-0812">Transmembrane</keyword>
<evidence type="ECO:0000259" key="5">
    <source>
        <dbReference type="Pfam" id="PF01103"/>
    </source>
</evidence>
<evidence type="ECO:0000313" key="7">
    <source>
        <dbReference type="Proteomes" id="UP001438953"/>
    </source>
</evidence>
<organism evidence="6 7">
    <name type="scientific">Thioclava kandeliae</name>
    <dbReference type="NCBI Taxonomy" id="3070818"/>
    <lineage>
        <taxon>Bacteria</taxon>
        <taxon>Pseudomonadati</taxon>
        <taxon>Pseudomonadota</taxon>
        <taxon>Alphaproteobacteria</taxon>
        <taxon>Rhodobacterales</taxon>
        <taxon>Paracoccaceae</taxon>
        <taxon>Thioclava</taxon>
    </lineage>
</organism>
<evidence type="ECO:0000256" key="1">
    <source>
        <dbReference type="ARBA" id="ARBA00004370"/>
    </source>
</evidence>
<dbReference type="Gene3D" id="2.40.160.50">
    <property type="entry name" value="membrane protein fhac: a member of the omp85/tpsb transporter family"/>
    <property type="match status" value="1"/>
</dbReference>
<dbReference type="EMBL" id="JAYWLC010000002">
    <property type="protein sequence ID" value="MER5170780.1"/>
    <property type="molecule type" value="Genomic_DNA"/>
</dbReference>
<proteinExistence type="predicted"/>
<evidence type="ECO:0000256" key="2">
    <source>
        <dbReference type="ARBA" id="ARBA00022452"/>
    </source>
</evidence>
<feature type="signal peptide" evidence="4">
    <location>
        <begin position="1"/>
        <end position="22"/>
    </location>
</feature>
<feature type="domain" description="Bacterial surface antigen (D15)" evidence="5">
    <location>
        <begin position="302"/>
        <end position="598"/>
    </location>
</feature>
<evidence type="ECO:0000313" key="6">
    <source>
        <dbReference type="EMBL" id="MER5170780.1"/>
    </source>
</evidence>
<evidence type="ECO:0000256" key="3">
    <source>
        <dbReference type="ARBA" id="ARBA00023136"/>
    </source>
</evidence>
<dbReference type="PANTHER" id="PTHR12815:SF42">
    <property type="entry name" value="BACTERIAL SURFACE ANTIGEN (D15) DOMAIN-CONTAINING PROTEIN"/>
    <property type="match status" value="1"/>
</dbReference>
<reference evidence="6 7" key="1">
    <citation type="submission" date="2024-01" db="EMBL/GenBank/DDBJ databases">
        <authorList>
            <person name="Deng Y."/>
            <person name="Su J."/>
        </authorList>
    </citation>
    <scope>NUCLEOTIDE SEQUENCE [LARGE SCALE GENOMIC DNA]</scope>
    <source>
        <strain evidence="6 7">CPCC 100088</strain>
    </source>
</reference>
<keyword evidence="7" id="KW-1185">Reference proteome</keyword>
<dbReference type="Gene3D" id="3.10.20.310">
    <property type="entry name" value="membrane protein fhac"/>
    <property type="match status" value="1"/>
</dbReference>
<sequence length="598" mass="63153">MRVTKLGLAGIVLSVIGGAALAQGNLQFQVAGGDEDLTEALKGASLVVSAEDKTGDDAPDAQDLFGSARADYARILAALYDEGYYSPTISILVNGKEAASIAPLDAPSTISSIQITVDPGPKFTFSKADIAPLAPKTELPDGFKAGQTARTSVIRSAAQTAVTGWEAQGHAKADVASQKITADHRSDTLATDIRLDPGPKVSFGNLTITGYKRMREERIRAIAGFPKGQVFDPDELELVRTRLRRASVFSSMTLTEADKLNPDDSLDYTLGVVEDKRRRLGAGVEYQTVDGLTLSGYWLHRNLFGGAERLRVDADVSGIGGSDGGADYSLGVRIDRPATFSPDTSAYAETSVSRESTDDYDENAFEIGAGLTRYFNEDITGELGLAYNWSQVTDDVGDTYFSQISAPGTLTIDKRDSSTDATKGYYAKIGLTPFVGLNSSTGTGLQSTGDLRGYFGFGADDRFVLAGRAQYGIVVGSSLEETPRDYLFYSGGGGTVRGQPYQSLGVTKLEDGTLKTGGTEFAGLSGEFRMGITESIGAVAFYDMGWVGDDGTGDWQSGAGLGLRYKTGIGPIRLDVAAPVGGDTGEGVQLYVGLGQAF</sequence>
<feature type="chain" id="PRO_5047143455" evidence="4">
    <location>
        <begin position="23"/>
        <end position="598"/>
    </location>
</feature>
<dbReference type="RefSeq" id="WP_350934819.1">
    <property type="nucleotide sequence ID" value="NZ_JAYWLC010000002.1"/>
</dbReference>
<dbReference type="PANTHER" id="PTHR12815">
    <property type="entry name" value="SORTING AND ASSEMBLY MACHINERY SAMM50 PROTEIN FAMILY MEMBER"/>
    <property type="match status" value="1"/>
</dbReference>
<gene>
    <name evidence="6" type="ORF">VSX56_03245</name>
</gene>
<dbReference type="Pfam" id="PF01103">
    <property type="entry name" value="Omp85"/>
    <property type="match status" value="1"/>
</dbReference>
<dbReference type="InterPro" id="IPR000184">
    <property type="entry name" value="Bac_surfAg_D15"/>
</dbReference>
<keyword evidence="2" id="KW-1134">Transmembrane beta strand</keyword>
<name>A0ABV1SDG9_9RHOB</name>
<dbReference type="Proteomes" id="UP001438953">
    <property type="component" value="Unassembled WGS sequence"/>
</dbReference>
<reference evidence="6 7" key="2">
    <citation type="submission" date="2024-06" db="EMBL/GenBank/DDBJ databases">
        <title>Thioclava kandeliae sp. nov. from a rhizosphere soil sample of Kandelia candel in a mangrove.</title>
        <authorList>
            <person name="Mu T."/>
        </authorList>
    </citation>
    <scope>NUCLEOTIDE SEQUENCE [LARGE SCALE GENOMIC DNA]</scope>
    <source>
        <strain evidence="6 7">CPCC 100088</strain>
    </source>
</reference>
<evidence type="ECO:0000256" key="4">
    <source>
        <dbReference type="SAM" id="SignalP"/>
    </source>
</evidence>
<dbReference type="InterPro" id="IPR039910">
    <property type="entry name" value="D15-like"/>
</dbReference>
<comment type="subcellular location">
    <subcellularLocation>
        <location evidence="1">Membrane</location>
    </subcellularLocation>
</comment>
<comment type="caution">
    <text evidence="6">The sequence shown here is derived from an EMBL/GenBank/DDBJ whole genome shotgun (WGS) entry which is preliminary data.</text>
</comment>
<protein>
    <submittedName>
        <fullName evidence="6">Autotransporter assembly complex family protein</fullName>
    </submittedName>
</protein>
<keyword evidence="4" id="KW-0732">Signal</keyword>
<keyword evidence="3" id="KW-0472">Membrane</keyword>
<accession>A0ABV1SDG9</accession>